<keyword evidence="6" id="KW-1185">Reference proteome</keyword>
<dbReference type="RefSeq" id="WP_258817634.1">
    <property type="nucleotide sequence ID" value="NZ_JANUGW010000010.1"/>
</dbReference>
<dbReference type="InterPro" id="IPR047057">
    <property type="entry name" value="MerR_fam"/>
</dbReference>
<dbReference type="PANTHER" id="PTHR30204:SF94">
    <property type="entry name" value="HEAVY METAL-DEPENDENT TRANSCRIPTIONAL REGULATOR HI_0293-RELATED"/>
    <property type="match status" value="1"/>
</dbReference>
<dbReference type="SUPFAM" id="SSF46955">
    <property type="entry name" value="Putative DNA-binding domain"/>
    <property type="match status" value="1"/>
</dbReference>
<evidence type="ECO:0000256" key="1">
    <source>
        <dbReference type="ARBA" id="ARBA00023015"/>
    </source>
</evidence>
<dbReference type="Proteomes" id="UP001204151">
    <property type="component" value="Unassembled WGS sequence"/>
</dbReference>
<organism evidence="5 6">
    <name type="scientific">Massilia pinisoli</name>
    <dbReference type="NCBI Taxonomy" id="1772194"/>
    <lineage>
        <taxon>Bacteria</taxon>
        <taxon>Pseudomonadati</taxon>
        <taxon>Pseudomonadota</taxon>
        <taxon>Betaproteobacteria</taxon>
        <taxon>Burkholderiales</taxon>
        <taxon>Oxalobacteraceae</taxon>
        <taxon>Telluria group</taxon>
        <taxon>Massilia</taxon>
    </lineage>
</organism>
<evidence type="ECO:0000313" key="5">
    <source>
        <dbReference type="EMBL" id="MCS0583051.1"/>
    </source>
</evidence>
<dbReference type="PROSITE" id="PS00552">
    <property type="entry name" value="HTH_MERR_1"/>
    <property type="match status" value="1"/>
</dbReference>
<keyword evidence="3" id="KW-0804">Transcription</keyword>
<dbReference type="Pfam" id="PF13411">
    <property type="entry name" value="MerR_1"/>
    <property type="match status" value="1"/>
</dbReference>
<protein>
    <submittedName>
        <fullName evidence="5">MerR family transcriptional regulator</fullName>
    </submittedName>
</protein>
<name>A0ABT1ZT56_9BURK</name>
<dbReference type="EMBL" id="JANUGW010000010">
    <property type="protein sequence ID" value="MCS0583051.1"/>
    <property type="molecule type" value="Genomic_DNA"/>
</dbReference>
<dbReference type="PRINTS" id="PR00040">
    <property type="entry name" value="HTHMERR"/>
</dbReference>
<dbReference type="InterPro" id="IPR000551">
    <property type="entry name" value="MerR-type_HTH_dom"/>
</dbReference>
<dbReference type="SMART" id="SM00422">
    <property type="entry name" value="HTH_MERR"/>
    <property type="match status" value="1"/>
</dbReference>
<proteinExistence type="predicted"/>
<gene>
    <name evidence="5" type="ORF">NX784_15790</name>
</gene>
<dbReference type="Gene3D" id="1.10.1660.10">
    <property type="match status" value="1"/>
</dbReference>
<keyword evidence="1" id="KW-0805">Transcription regulation</keyword>
<evidence type="ECO:0000256" key="2">
    <source>
        <dbReference type="ARBA" id="ARBA00023125"/>
    </source>
</evidence>
<dbReference type="PANTHER" id="PTHR30204">
    <property type="entry name" value="REDOX-CYCLING DRUG-SENSING TRANSCRIPTIONAL ACTIVATOR SOXR"/>
    <property type="match status" value="1"/>
</dbReference>
<accession>A0ABT1ZT56</accession>
<keyword evidence="2" id="KW-0238">DNA-binding</keyword>
<sequence>MQIGELATATGLSRDTLRFYEKRGLLLSRRLANGYRDYPPEAVQWLCYLRAAQALGFTLAEIETGLPLLDDPAAAAPQLRTALLRKLDDIDARIAALSALRSNLARELDRPGFGCPVLTSV</sequence>
<dbReference type="InterPro" id="IPR009061">
    <property type="entry name" value="DNA-bd_dom_put_sf"/>
</dbReference>
<comment type="caution">
    <text evidence="5">The sequence shown here is derived from an EMBL/GenBank/DDBJ whole genome shotgun (WGS) entry which is preliminary data.</text>
</comment>
<feature type="domain" description="HTH merR-type" evidence="4">
    <location>
        <begin position="1"/>
        <end position="68"/>
    </location>
</feature>
<evidence type="ECO:0000313" key="6">
    <source>
        <dbReference type="Proteomes" id="UP001204151"/>
    </source>
</evidence>
<dbReference type="PROSITE" id="PS50937">
    <property type="entry name" value="HTH_MERR_2"/>
    <property type="match status" value="1"/>
</dbReference>
<reference evidence="5 6" key="1">
    <citation type="submission" date="2022-08" db="EMBL/GenBank/DDBJ databases">
        <title>Reclassification of Massilia species as members of the genera Telluria, Duganella, Pseudoduganella, Mokoshia gen. nov. and Zemynaea gen. nov. using orthogonal and non-orthogonal genome-based approaches.</title>
        <authorList>
            <person name="Bowman J.P."/>
        </authorList>
    </citation>
    <scope>NUCLEOTIDE SEQUENCE [LARGE SCALE GENOMIC DNA]</scope>
    <source>
        <strain evidence="5 6">JCM 31316</strain>
    </source>
</reference>
<evidence type="ECO:0000259" key="4">
    <source>
        <dbReference type="PROSITE" id="PS50937"/>
    </source>
</evidence>
<evidence type="ECO:0000256" key="3">
    <source>
        <dbReference type="ARBA" id="ARBA00023163"/>
    </source>
</evidence>